<dbReference type="Proteomes" id="UP000182334">
    <property type="component" value="Chromosome VII"/>
</dbReference>
<dbReference type="PROSITE" id="PS50005">
    <property type="entry name" value="TPR"/>
    <property type="match status" value="1"/>
</dbReference>
<name>A0A1L0C2P2_9ASCO</name>
<reference evidence="4 5" key="1">
    <citation type="submission" date="2016-10" db="EMBL/GenBank/DDBJ databases">
        <authorList>
            <person name="de Groot N.N."/>
        </authorList>
    </citation>
    <scope>NUCLEOTIDE SEQUENCE [LARGE SCALE GENOMIC DNA]</scope>
    <source>
        <strain evidence="4 5">CBS 141442</strain>
    </source>
</reference>
<keyword evidence="2 3" id="KW-0802">TPR repeat</keyword>
<accession>A0A1L0C2P2</accession>
<organism evidence="4 5">
    <name type="scientific">Sungouiella intermedia</name>
    <dbReference type="NCBI Taxonomy" id="45354"/>
    <lineage>
        <taxon>Eukaryota</taxon>
        <taxon>Fungi</taxon>
        <taxon>Dikarya</taxon>
        <taxon>Ascomycota</taxon>
        <taxon>Saccharomycotina</taxon>
        <taxon>Pichiomycetes</taxon>
        <taxon>Metschnikowiaceae</taxon>
        <taxon>Sungouiella</taxon>
    </lineage>
</organism>
<evidence type="ECO:0000313" key="4">
    <source>
        <dbReference type="EMBL" id="SGZ57847.1"/>
    </source>
</evidence>
<evidence type="ECO:0000256" key="2">
    <source>
        <dbReference type="ARBA" id="ARBA00022803"/>
    </source>
</evidence>
<protein>
    <submittedName>
        <fullName evidence="4">CIC11C00000003717</fullName>
    </submittedName>
</protein>
<proteinExistence type="predicted"/>
<evidence type="ECO:0000313" key="5">
    <source>
        <dbReference type="Proteomes" id="UP000182334"/>
    </source>
</evidence>
<dbReference type="Gene3D" id="1.25.40.10">
    <property type="entry name" value="Tetratricopeptide repeat domain"/>
    <property type="match status" value="1"/>
</dbReference>
<dbReference type="PANTHER" id="PTHR16193">
    <property type="entry name" value="TETRATRICOPEPTIDE REPEAT PROTEIN 27"/>
    <property type="match status" value="1"/>
</dbReference>
<dbReference type="STRING" id="45354.A0A1L0C2P2"/>
<gene>
    <name evidence="4" type="ORF">SAMEA4029010_CIC11G00000003717</name>
</gene>
<dbReference type="SUPFAM" id="SSF48452">
    <property type="entry name" value="TPR-like"/>
    <property type="match status" value="1"/>
</dbReference>
<dbReference type="OrthoDB" id="1936594at2759"/>
<dbReference type="InterPro" id="IPR019734">
    <property type="entry name" value="TPR_rpt"/>
</dbReference>
<dbReference type="AlphaFoldDB" id="A0A1L0C2P2"/>
<dbReference type="PANTHER" id="PTHR16193:SF0">
    <property type="entry name" value="TETRATRICOPEPTIDE REPEAT PROTEIN 27"/>
    <property type="match status" value="1"/>
</dbReference>
<dbReference type="InterPro" id="IPR044244">
    <property type="entry name" value="TTC27/Emw1"/>
</dbReference>
<evidence type="ECO:0000256" key="3">
    <source>
        <dbReference type="PROSITE-ProRule" id="PRU00339"/>
    </source>
</evidence>
<feature type="repeat" description="TPR" evidence="3">
    <location>
        <begin position="657"/>
        <end position="690"/>
    </location>
</feature>
<keyword evidence="1" id="KW-0677">Repeat</keyword>
<evidence type="ECO:0000256" key="1">
    <source>
        <dbReference type="ARBA" id="ARBA00022737"/>
    </source>
</evidence>
<sequence length="928" mass="104596">MATELRHSLAELLLLKDSLGSPDLVSEDHQWSTSKSAILAILHGEYEKVLLDSPYALFVYGDEAQKVLSVYSNANLKSTLNKFVDTLVQNVPILDVHLITIALLQLFIQNNFTGPEPKIHAANVWFPNSDPEKLHKDALELLSIEGKSAYDLMKQPLLLLVSLIIFEKLQKTSISIVDGGSMLSIEDVTADNSNSIDNLDIHDPVTASFLWWRVRALQVHISVLSEPSDILASVSSILLNQKLVNTIAPSGETDLDLQKHIQLIYLLENARNGIHAQTEHLSEQFLKKAASVSQLQFILSGAKAKRTKFQNFHTASLILLAKSKDSLVYNQESPETRQNLELDSDLLLEKPVYESLDDYSLEMQSNSKKIKLDDLSHLVDRDEERIFPIAMLQQDIHEDLLSLDPNNQPTLTDLDNIQLLLRCTILKQTSPSGNALVDEELSAVVNRIVYSATKNINWSVFGRALWERSALETNKSRTVERGILQMTALVEEMGINIKTRVLPTENLDSGSKVTASRLRFIHQLPLMAQWTMDAKLAEKYMSLGVLRSAIEIYLRLNMVAEAALCYAAVEDEAEAEKILTERINTHPNDARAISILGDIKEDPELWNRAWEIGRYAKAKASLSRYYYNPPSSSGLTKNLQLAIENMHDCLCASPLSYENWFFYGCCGIEAENFELAAEAFTRCISLDETNAHAWSNLASALLRLDKVRQAFTALKRALQQGEASKKSWRIFENYLLVAAKLGEWNDVLFATRELISIRQQEGSGNVVDIPVLERLMQLLVDEPYPQETRITHFQRSCIDLMCNILPNVINNSARCWRIVSRVELWRGKPWAALDCHEKAYRATSLRPDLDVNEEAWNEAVESCSDLVSAYESLGELPGKHGAGDVVCKDWKYKSRTCIRSLMSKGKATWEDSEGWNTLQQLKEEIAKS</sequence>
<keyword evidence="5" id="KW-1185">Reference proteome</keyword>
<dbReference type="EMBL" id="LT635762">
    <property type="protein sequence ID" value="SGZ57847.1"/>
    <property type="molecule type" value="Genomic_DNA"/>
</dbReference>
<dbReference type="InterPro" id="IPR011990">
    <property type="entry name" value="TPR-like_helical_dom_sf"/>
</dbReference>
<dbReference type="Pfam" id="PF13181">
    <property type="entry name" value="TPR_8"/>
    <property type="match status" value="1"/>
</dbReference>